<dbReference type="Gene3D" id="3.30.470.20">
    <property type="entry name" value="ATP-grasp fold, B domain"/>
    <property type="match status" value="1"/>
</dbReference>
<dbReference type="InterPro" id="IPR026838">
    <property type="entry name" value="YheC/D"/>
</dbReference>
<dbReference type="OrthoDB" id="1809801at2"/>
<evidence type="ECO:0000313" key="2">
    <source>
        <dbReference type="Proteomes" id="UP000198304"/>
    </source>
</evidence>
<name>A0A238ZQE5_9FIRM</name>
<sequence length="247" mass="28660">MRNKIRQYDILTKDPIVAQHLPETNWYHYKTLRSMLNKYSMIYLKPNDRSGGNGVIRVKLINNNRYAISFEKTTKKVDKINLVPSLKQIMINPPKYIIQQGIDLATYHNNPFDMRIVLQKVWGAWRVTLTSAKVASCQDAIVTNVAKGAKDYLLHKVLQEYDQKQDFMVTFREIIDLSHQIASVLGNKLPITIVGLDMAIDKYGKIWFIESNEKPECGRCKLVNDILSVEKYEQARNIIKRSQKMVK</sequence>
<dbReference type="SUPFAM" id="SSF56059">
    <property type="entry name" value="Glutathione synthetase ATP-binding domain-like"/>
    <property type="match status" value="1"/>
</dbReference>
<dbReference type="Proteomes" id="UP000198304">
    <property type="component" value="Unassembled WGS sequence"/>
</dbReference>
<keyword evidence="2" id="KW-1185">Reference proteome</keyword>
<accession>A0A238ZQE5</accession>
<dbReference type="RefSeq" id="WP_089280828.1">
    <property type="nucleotide sequence ID" value="NZ_FZOJ01000001.1"/>
</dbReference>
<dbReference type="AlphaFoldDB" id="A0A238ZQE5"/>
<proteinExistence type="predicted"/>
<evidence type="ECO:0000313" key="1">
    <source>
        <dbReference type="EMBL" id="SNR85409.1"/>
    </source>
</evidence>
<gene>
    <name evidence="1" type="ORF">SAMN05446037_100123</name>
</gene>
<protein>
    <submittedName>
        <fullName evidence="1">YheC/D like ATP-grasp</fullName>
    </submittedName>
</protein>
<dbReference type="Pfam" id="PF14398">
    <property type="entry name" value="ATPgrasp_YheCD"/>
    <property type="match status" value="1"/>
</dbReference>
<dbReference type="EMBL" id="FZOJ01000001">
    <property type="protein sequence ID" value="SNR85409.1"/>
    <property type="molecule type" value="Genomic_DNA"/>
</dbReference>
<organism evidence="1 2">
    <name type="scientific">Anaerovirgula multivorans</name>
    <dbReference type="NCBI Taxonomy" id="312168"/>
    <lineage>
        <taxon>Bacteria</taxon>
        <taxon>Bacillati</taxon>
        <taxon>Bacillota</taxon>
        <taxon>Clostridia</taxon>
        <taxon>Peptostreptococcales</taxon>
        <taxon>Natronincolaceae</taxon>
        <taxon>Anaerovirgula</taxon>
    </lineage>
</organism>
<reference evidence="2" key="1">
    <citation type="submission" date="2017-06" db="EMBL/GenBank/DDBJ databases">
        <authorList>
            <person name="Varghese N."/>
            <person name="Submissions S."/>
        </authorList>
    </citation>
    <scope>NUCLEOTIDE SEQUENCE [LARGE SCALE GENOMIC DNA]</scope>
    <source>
        <strain evidence="2">SCA</strain>
    </source>
</reference>